<name>A0A2N5C437_9BURK</name>
<organism evidence="1 2">
    <name type="scientific">Cupriavidus pauculus</name>
    <dbReference type="NCBI Taxonomy" id="82633"/>
    <lineage>
        <taxon>Bacteria</taxon>
        <taxon>Pseudomonadati</taxon>
        <taxon>Pseudomonadota</taxon>
        <taxon>Betaproteobacteria</taxon>
        <taxon>Burkholderiales</taxon>
        <taxon>Burkholderiaceae</taxon>
        <taxon>Cupriavidus</taxon>
    </lineage>
</organism>
<proteinExistence type="predicted"/>
<evidence type="ECO:0000313" key="1">
    <source>
        <dbReference type="EMBL" id="PLP96986.1"/>
    </source>
</evidence>
<dbReference type="AlphaFoldDB" id="A0A2N5C437"/>
<comment type="caution">
    <text evidence="1">The sequence shown here is derived from an EMBL/GenBank/DDBJ whole genome shotgun (WGS) entry which is preliminary data.</text>
</comment>
<protein>
    <submittedName>
        <fullName evidence="1">Uncharacterized protein</fullName>
    </submittedName>
</protein>
<accession>A0A2N5C437</accession>
<dbReference type="OrthoDB" id="8181748at2"/>
<dbReference type="EMBL" id="PJRP01000021">
    <property type="protein sequence ID" value="PLP96986.1"/>
    <property type="molecule type" value="Genomic_DNA"/>
</dbReference>
<sequence>MLAVVGIALAGTNVISYHQKFADKMAEAKSAVTAVRSHQTIDDSTNIAERSRLYELLTNLGRDKELHGRTPYGVVILDPDFYRGAYVDKPYDTLLDACAIQPFVVPAITGMPLLSPFAPEQDKCRFESYGYQYLAPRHPMTEDEAEFPCKLASARGFTHIVVIRKENHQFTSERMSCAA</sequence>
<dbReference type="RefSeq" id="WP_101684995.1">
    <property type="nucleotide sequence ID" value="NZ_PJRP01000021.1"/>
</dbReference>
<dbReference type="Proteomes" id="UP000234341">
    <property type="component" value="Unassembled WGS sequence"/>
</dbReference>
<reference evidence="1 2" key="1">
    <citation type="submission" date="2017-12" db="EMBL/GenBank/DDBJ databases">
        <title>Genome sequence of the active heterotrophic nitrifier-denitrifier, Cupriavidus pauculus UM1.</title>
        <authorList>
            <person name="Putonti C."/>
            <person name="Castignetti D."/>
        </authorList>
    </citation>
    <scope>NUCLEOTIDE SEQUENCE [LARGE SCALE GENOMIC DNA]</scope>
    <source>
        <strain evidence="1 2">UM1</strain>
    </source>
</reference>
<gene>
    <name evidence="1" type="ORF">CYJ10_29530</name>
</gene>
<evidence type="ECO:0000313" key="2">
    <source>
        <dbReference type="Proteomes" id="UP000234341"/>
    </source>
</evidence>